<keyword evidence="1" id="KW-0472">Membrane</keyword>
<name>E6X7S0_CELAD</name>
<dbReference type="AlphaFoldDB" id="E6X7S0"/>
<proteinExistence type="predicted"/>
<evidence type="ECO:0000256" key="1">
    <source>
        <dbReference type="SAM" id="Phobius"/>
    </source>
</evidence>
<keyword evidence="3" id="KW-1185">Reference proteome</keyword>
<evidence type="ECO:0000313" key="2">
    <source>
        <dbReference type="EMBL" id="ADV47513.1"/>
    </source>
</evidence>
<organism evidence="2 3">
    <name type="scientific">Cellulophaga algicola (strain DSM 14237 / IC166 / ACAM 630)</name>
    <dbReference type="NCBI Taxonomy" id="688270"/>
    <lineage>
        <taxon>Bacteria</taxon>
        <taxon>Pseudomonadati</taxon>
        <taxon>Bacteroidota</taxon>
        <taxon>Flavobacteriia</taxon>
        <taxon>Flavobacteriales</taxon>
        <taxon>Flavobacteriaceae</taxon>
        <taxon>Cellulophaga</taxon>
    </lineage>
</organism>
<dbReference type="EMBL" id="CP002453">
    <property type="protein sequence ID" value="ADV47513.1"/>
    <property type="molecule type" value="Genomic_DNA"/>
</dbReference>
<accession>E6X7S0</accession>
<dbReference type="Proteomes" id="UP000008634">
    <property type="component" value="Chromosome"/>
</dbReference>
<keyword evidence="1" id="KW-0812">Transmembrane</keyword>
<sequence length="227" mass="26328">MLGTHKMYNAYPLGYALYTNVSKYLMRFTIITIKMMKNNYIYILVFFPIFLMSCNMNNKEKLIKEKESSKLMIETDFNSSNQNQENPPIERTDIWDSIERSGYKLTNNSLFSEYSCGDETPYYDLGNLSENKILIISNSGCYDSEWVDLLVYNDNKIISKLLIEQESYEIDVEGGMNIDLTNGTKTTFKLFSNHEIELTTIEIKDSIMSSPKIENFKINTSGKIMKL</sequence>
<dbReference type="HOGENOM" id="CLU_1406514_0_0_10"/>
<protein>
    <submittedName>
        <fullName evidence="2">Uncharacterized protein</fullName>
    </submittedName>
</protein>
<feature type="transmembrane region" description="Helical" evidence="1">
    <location>
        <begin position="39"/>
        <end position="56"/>
    </location>
</feature>
<gene>
    <name evidence="2" type="ordered locus">Celal_0162</name>
</gene>
<dbReference type="KEGG" id="cao:Celal_0162"/>
<reference evidence="2 3" key="1">
    <citation type="journal article" date="2010" name="Stand. Genomic Sci.">
        <title>Complete genome sequence of Cellulophaga algicola type strain (IC166).</title>
        <authorList>
            <person name="Abt B."/>
            <person name="Lu M."/>
            <person name="Misra M."/>
            <person name="Han C."/>
            <person name="Nolan M."/>
            <person name="Lucas S."/>
            <person name="Hammon N."/>
            <person name="Deshpande S."/>
            <person name="Cheng J.F."/>
            <person name="Tapia R."/>
            <person name="Goodwin L."/>
            <person name="Pitluck S."/>
            <person name="Liolios K."/>
            <person name="Pagani I."/>
            <person name="Ivanova N."/>
            <person name="Mavromatis K."/>
            <person name="Ovchinikova G."/>
            <person name="Pati A."/>
            <person name="Chen A."/>
            <person name="Palaniappan K."/>
            <person name="Land M."/>
            <person name="Hauser L."/>
            <person name="Chang Y.J."/>
            <person name="Jeffries C.D."/>
            <person name="Detter J.C."/>
            <person name="Brambilla E."/>
            <person name="Rohde M."/>
            <person name="Tindall B.J."/>
            <person name="Goker M."/>
            <person name="Woyke T."/>
            <person name="Bristow J."/>
            <person name="Eisen J.A."/>
            <person name="Markowitz V."/>
            <person name="Hugenholtz P."/>
            <person name="Kyrpides N.C."/>
            <person name="Klenk H.P."/>
            <person name="Lapidus A."/>
        </authorList>
    </citation>
    <scope>NUCLEOTIDE SEQUENCE [LARGE SCALE GENOMIC DNA]</scope>
    <source>
        <strain evidence="3">DSM 14237 / IC166 / ACAM 630</strain>
    </source>
</reference>
<keyword evidence="1" id="KW-1133">Transmembrane helix</keyword>
<evidence type="ECO:0000313" key="3">
    <source>
        <dbReference type="Proteomes" id="UP000008634"/>
    </source>
</evidence>